<proteinExistence type="inferred from homology"/>
<evidence type="ECO:0000256" key="3">
    <source>
        <dbReference type="ARBA" id="ARBA00005062"/>
    </source>
</evidence>
<dbReference type="UniPathway" id="UPA00050">
    <property type="reaction ID" value="UER00063"/>
</dbReference>
<dbReference type="GO" id="GO:0004412">
    <property type="term" value="F:homoserine dehydrogenase activity"/>
    <property type="evidence" value="ECO:0007669"/>
    <property type="project" value="UniProtKB-EC"/>
</dbReference>
<dbReference type="InterPro" id="IPR001342">
    <property type="entry name" value="HDH_cat"/>
</dbReference>
<dbReference type="eggNOG" id="COG0460">
    <property type="taxonomic scope" value="Bacteria"/>
</dbReference>
<dbReference type="AlphaFoldDB" id="A0A0A5GAG3"/>
<keyword evidence="8 18" id="KW-0791">Threonine biosynthesis</keyword>
<evidence type="ECO:0000256" key="1">
    <source>
        <dbReference type="ARBA" id="ARBA00001920"/>
    </source>
</evidence>
<keyword evidence="14 18" id="KW-0486">Methionine biosynthesis</keyword>
<feature type="binding site" evidence="17">
    <location>
        <position position="203"/>
    </location>
    <ligand>
        <name>L-homoserine</name>
        <dbReference type="ChEBI" id="CHEBI:57476"/>
    </ligand>
</feature>
<keyword evidence="10 17" id="KW-0521">NADP</keyword>
<dbReference type="InterPro" id="IPR036291">
    <property type="entry name" value="NAD(P)-bd_dom_sf"/>
</dbReference>
<comment type="similarity">
    <text evidence="4 19">Belongs to the homoserine dehydrogenase family.</text>
</comment>
<evidence type="ECO:0000256" key="14">
    <source>
        <dbReference type="ARBA" id="ARBA00023167"/>
    </source>
</evidence>
<dbReference type="SUPFAM" id="SSF55021">
    <property type="entry name" value="ACT-like"/>
    <property type="match status" value="1"/>
</dbReference>
<comment type="caution">
    <text evidence="21">The sequence shown here is derived from an EMBL/GenBank/DDBJ whole genome shotgun (WGS) entry which is preliminary data.</text>
</comment>
<keyword evidence="9" id="KW-0479">Metal-binding</keyword>
<evidence type="ECO:0000259" key="20">
    <source>
        <dbReference type="PROSITE" id="PS51671"/>
    </source>
</evidence>
<dbReference type="FunFam" id="3.40.50.720:FF:000062">
    <property type="entry name" value="Homoserine dehydrogenase"/>
    <property type="match status" value="1"/>
</dbReference>
<dbReference type="Gene3D" id="3.40.50.720">
    <property type="entry name" value="NAD(P)-binding Rossmann-like Domain"/>
    <property type="match status" value="1"/>
</dbReference>
<dbReference type="SUPFAM" id="SSF51735">
    <property type="entry name" value="NAD(P)-binding Rossmann-fold domains"/>
    <property type="match status" value="1"/>
</dbReference>
<comment type="cofactor">
    <cofactor evidence="1">
        <name>a metal cation</name>
        <dbReference type="ChEBI" id="CHEBI:25213"/>
    </cofactor>
</comment>
<dbReference type="InterPro" id="IPR045865">
    <property type="entry name" value="ACT-like_dom_sf"/>
</dbReference>
<dbReference type="PROSITE" id="PS01042">
    <property type="entry name" value="HOMOSER_DHGENASE"/>
    <property type="match status" value="1"/>
</dbReference>
<dbReference type="PANTHER" id="PTHR43331:SF1">
    <property type="entry name" value="HOMOSERINE DEHYDROGENASE"/>
    <property type="match status" value="1"/>
</dbReference>
<evidence type="ECO:0000256" key="6">
    <source>
        <dbReference type="ARBA" id="ARBA00013376"/>
    </source>
</evidence>
<evidence type="ECO:0000256" key="4">
    <source>
        <dbReference type="ARBA" id="ARBA00006753"/>
    </source>
</evidence>
<gene>
    <name evidence="21" type="ORF">N783_01355</name>
</gene>
<evidence type="ECO:0000256" key="5">
    <source>
        <dbReference type="ARBA" id="ARBA00013213"/>
    </source>
</evidence>
<dbReference type="Pfam" id="PF00742">
    <property type="entry name" value="Homoserine_dh"/>
    <property type="match status" value="1"/>
</dbReference>
<dbReference type="Proteomes" id="UP000030403">
    <property type="component" value="Unassembled WGS sequence"/>
</dbReference>
<evidence type="ECO:0000256" key="19">
    <source>
        <dbReference type="RuleBase" id="RU004171"/>
    </source>
</evidence>
<evidence type="ECO:0000313" key="21">
    <source>
        <dbReference type="EMBL" id="KGX90166.1"/>
    </source>
</evidence>
<dbReference type="RefSeq" id="WP_051255057.1">
    <property type="nucleotide sequence ID" value="NZ_AULJ01000032.1"/>
</dbReference>
<dbReference type="PANTHER" id="PTHR43331">
    <property type="entry name" value="HOMOSERINE DEHYDROGENASE"/>
    <property type="match status" value="1"/>
</dbReference>
<dbReference type="GO" id="GO:0046872">
    <property type="term" value="F:metal ion binding"/>
    <property type="evidence" value="ECO:0007669"/>
    <property type="project" value="UniProtKB-KW"/>
</dbReference>
<keyword evidence="12" id="KW-0520">NAD</keyword>
<keyword evidence="7 18" id="KW-0028">Amino-acid biosynthesis</keyword>
<dbReference type="GO" id="GO:0009086">
    <property type="term" value="P:methionine biosynthetic process"/>
    <property type="evidence" value="ECO:0007669"/>
    <property type="project" value="UniProtKB-KW"/>
</dbReference>
<dbReference type="InterPro" id="IPR019811">
    <property type="entry name" value="HDH_CS"/>
</dbReference>
<sequence>MKQQALNQNEQSELQHIRIGLLGLGTVGTGVYRMIEDYQEDLQHKTGCQISISKILVNSPNKLRSIEINPDLYTTDPNEVLQDPNIDMIVEVMGGVEEAREYITQALNSKKHVVTANKDLIALHGGELLSLAGEQNCDLFYEASVAGGIPILRGLGDGFSSDRITKMLGILNGTTNYMLSKMAQEGVDYDTCLKEAQDLGYAEADPTSDVEGLDAARKVAILGTLGYNTEFSLDEVDVQGISSIDQKDVQYGREFGYELKLLGIADKQNEEVELSVQPTFIKKSHPLANVDGVNNAVYVHGESVGETMFYGPGAGELPTATAVTSDLVTVVKNIKLGVNGKGNVAPFNVKKMKPKERRKHSYYVRLLVQDEPGVMATIANSLAENNMSISNMVQKPYSEEKAEVVIVTHEVSLLALEDWKGKIESLNPTLELASCYAVEGGE</sequence>
<dbReference type="CDD" id="cd04881">
    <property type="entry name" value="ACT_HSDH-Hom"/>
    <property type="match status" value="1"/>
</dbReference>
<reference evidence="21 22" key="1">
    <citation type="submission" date="2013-08" db="EMBL/GenBank/DDBJ databases">
        <authorList>
            <person name="Huang J."/>
            <person name="Wang G."/>
        </authorList>
    </citation>
    <scope>NUCLEOTIDE SEQUENCE [LARGE SCALE GENOMIC DNA]</scope>
    <source>
        <strain evidence="21 22">BH030004</strain>
    </source>
</reference>
<evidence type="ECO:0000256" key="16">
    <source>
        <dbReference type="PIRSR" id="PIRSR000098-1"/>
    </source>
</evidence>
<dbReference type="Gene3D" id="3.30.360.10">
    <property type="entry name" value="Dihydrodipicolinate Reductase, domain 2"/>
    <property type="match status" value="1"/>
</dbReference>
<organism evidence="21 22">
    <name type="scientific">Pontibacillus marinus BH030004 = DSM 16465</name>
    <dbReference type="NCBI Taxonomy" id="1385511"/>
    <lineage>
        <taxon>Bacteria</taxon>
        <taxon>Bacillati</taxon>
        <taxon>Bacillota</taxon>
        <taxon>Bacilli</taxon>
        <taxon>Bacillales</taxon>
        <taxon>Bacillaceae</taxon>
        <taxon>Pontibacillus</taxon>
    </lineage>
</organism>
<comment type="pathway">
    <text evidence="3 18">Amino-acid biosynthesis; L-methionine biosynthesis via de novo pathway; L-homoserine from L-aspartate: step 3/3.</text>
</comment>
<evidence type="ECO:0000256" key="15">
    <source>
        <dbReference type="ARBA" id="ARBA00048841"/>
    </source>
</evidence>
<dbReference type="Gene3D" id="3.30.70.260">
    <property type="match status" value="1"/>
</dbReference>
<evidence type="ECO:0000256" key="8">
    <source>
        <dbReference type="ARBA" id="ARBA00022697"/>
    </source>
</evidence>
<dbReference type="EC" id="1.1.1.3" evidence="5 18"/>
<evidence type="ECO:0000256" key="9">
    <source>
        <dbReference type="ARBA" id="ARBA00022723"/>
    </source>
</evidence>
<keyword evidence="22" id="KW-1185">Reference proteome</keyword>
<evidence type="ECO:0000256" key="7">
    <source>
        <dbReference type="ARBA" id="ARBA00022605"/>
    </source>
</evidence>
<dbReference type="GO" id="GO:0009088">
    <property type="term" value="P:threonine biosynthetic process"/>
    <property type="evidence" value="ECO:0007669"/>
    <property type="project" value="UniProtKB-UniPathway"/>
</dbReference>
<accession>A0A0A5GAG3</accession>
<evidence type="ECO:0000256" key="13">
    <source>
        <dbReference type="ARBA" id="ARBA00023053"/>
    </source>
</evidence>
<dbReference type="GO" id="GO:0050661">
    <property type="term" value="F:NADP binding"/>
    <property type="evidence" value="ECO:0007669"/>
    <property type="project" value="InterPro"/>
</dbReference>
<dbReference type="EMBL" id="AVPF01000009">
    <property type="protein sequence ID" value="KGX90166.1"/>
    <property type="molecule type" value="Genomic_DNA"/>
</dbReference>
<feature type="binding site" evidence="17">
    <location>
        <begin position="22"/>
        <end position="29"/>
    </location>
    <ligand>
        <name>NADP(+)</name>
        <dbReference type="ChEBI" id="CHEBI:58349"/>
    </ligand>
</feature>
<evidence type="ECO:0000313" key="22">
    <source>
        <dbReference type="Proteomes" id="UP000030403"/>
    </source>
</evidence>
<dbReference type="InterPro" id="IPR002912">
    <property type="entry name" value="ACT_dom"/>
</dbReference>
<protein>
    <recommendedName>
        <fullName evidence="6 18">Homoserine dehydrogenase</fullName>
        <ecNumber evidence="5 18">1.1.1.3</ecNumber>
    </recommendedName>
</protein>
<comment type="catalytic activity">
    <reaction evidence="15">
        <text>L-homoserine + NADP(+) = L-aspartate 4-semialdehyde + NADPH + H(+)</text>
        <dbReference type="Rhea" id="RHEA:15761"/>
        <dbReference type="ChEBI" id="CHEBI:15378"/>
        <dbReference type="ChEBI" id="CHEBI:57476"/>
        <dbReference type="ChEBI" id="CHEBI:57783"/>
        <dbReference type="ChEBI" id="CHEBI:58349"/>
        <dbReference type="ChEBI" id="CHEBI:537519"/>
        <dbReference type="EC" id="1.1.1.3"/>
    </reaction>
    <physiologicalReaction direction="right-to-left" evidence="15">
        <dbReference type="Rhea" id="RHEA:15763"/>
    </physiologicalReaction>
</comment>
<dbReference type="InterPro" id="IPR016204">
    <property type="entry name" value="HDH"/>
</dbReference>
<dbReference type="Pfam" id="PF01842">
    <property type="entry name" value="ACT"/>
    <property type="match status" value="1"/>
</dbReference>
<comment type="pathway">
    <text evidence="2 18">Amino-acid biosynthesis; L-threonine biosynthesis; L-threonine from L-aspartate: step 3/5.</text>
</comment>
<keyword evidence="11 18" id="KW-0560">Oxidoreductase</keyword>
<dbReference type="PIRSF" id="PIRSF000098">
    <property type="entry name" value="Homoser_dehydrog"/>
    <property type="match status" value="1"/>
</dbReference>
<feature type="active site" description="Proton donor" evidence="16">
    <location>
        <position position="218"/>
    </location>
</feature>
<dbReference type="PROSITE" id="PS51671">
    <property type="entry name" value="ACT"/>
    <property type="match status" value="1"/>
</dbReference>
<keyword evidence="13" id="KW-0915">Sodium</keyword>
<feature type="domain" description="ACT" evidence="20">
    <location>
        <begin position="363"/>
        <end position="437"/>
    </location>
</feature>
<dbReference type="UniPathway" id="UPA00051">
    <property type="reaction ID" value="UER00465"/>
</dbReference>
<evidence type="ECO:0000256" key="18">
    <source>
        <dbReference type="RuleBase" id="RU000579"/>
    </source>
</evidence>
<dbReference type="STRING" id="1385511.GCA_000425225_02551"/>
<dbReference type="FunFam" id="3.30.360.10:FF:000005">
    <property type="entry name" value="Homoserine dehydrogenase"/>
    <property type="match status" value="1"/>
</dbReference>
<evidence type="ECO:0000256" key="10">
    <source>
        <dbReference type="ARBA" id="ARBA00022857"/>
    </source>
</evidence>
<evidence type="ECO:0000256" key="17">
    <source>
        <dbReference type="PIRSR" id="PIRSR000098-2"/>
    </source>
</evidence>
<dbReference type="SUPFAM" id="SSF55347">
    <property type="entry name" value="Glyceraldehyde-3-phosphate dehydrogenase-like, C-terminal domain"/>
    <property type="match status" value="1"/>
</dbReference>
<evidence type="ECO:0000256" key="11">
    <source>
        <dbReference type="ARBA" id="ARBA00023002"/>
    </source>
</evidence>
<dbReference type="InterPro" id="IPR005106">
    <property type="entry name" value="Asp/hSer_DH_NAD-bd"/>
</dbReference>
<evidence type="ECO:0000256" key="12">
    <source>
        <dbReference type="ARBA" id="ARBA00023027"/>
    </source>
</evidence>
<evidence type="ECO:0000256" key="2">
    <source>
        <dbReference type="ARBA" id="ARBA00005056"/>
    </source>
</evidence>
<dbReference type="NCBIfam" id="NF004976">
    <property type="entry name" value="PRK06349.1"/>
    <property type="match status" value="1"/>
</dbReference>
<name>A0A0A5GAG3_9BACI</name>
<dbReference type="Pfam" id="PF03447">
    <property type="entry name" value="NAD_binding_3"/>
    <property type="match status" value="1"/>
</dbReference>
<feature type="binding site" evidence="17">
    <location>
        <position position="118"/>
    </location>
    <ligand>
        <name>NADPH</name>
        <dbReference type="ChEBI" id="CHEBI:57783"/>
    </ligand>
</feature>